<dbReference type="AlphaFoldDB" id="A0A7X0MXI1"/>
<dbReference type="InterPro" id="IPR048156">
    <property type="entry name" value="PA2817-like"/>
</dbReference>
<organism evidence="1 2">
    <name type="scientific">Pseudoteredinibacter isoporae</name>
    <dbReference type="NCBI Taxonomy" id="570281"/>
    <lineage>
        <taxon>Bacteria</taxon>
        <taxon>Pseudomonadati</taxon>
        <taxon>Pseudomonadota</taxon>
        <taxon>Gammaproteobacteria</taxon>
        <taxon>Cellvibrionales</taxon>
        <taxon>Cellvibrionaceae</taxon>
        <taxon>Pseudoteredinibacter</taxon>
    </lineage>
</organism>
<proteinExistence type="predicted"/>
<gene>
    <name evidence="1" type="ORF">HNR48_003577</name>
</gene>
<comment type="caution">
    <text evidence="1">The sequence shown here is derived from an EMBL/GenBank/DDBJ whole genome shotgun (WGS) entry which is preliminary data.</text>
</comment>
<dbReference type="EMBL" id="JACHHT010000003">
    <property type="protein sequence ID" value="MBB6523275.1"/>
    <property type="molecule type" value="Genomic_DNA"/>
</dbReference>
<name>A0A7X0MXI1_9GAMM</name>
<dbReference type="NCBIfam" id="NF041512">
    <property type="entry name" value="PA2817_fam"/>
    <property type="match status" value="1"/>
</dbReference>
<sequence length="130" mass="15113">MNQKQYCTQQLQNLAQEVSKQAPFAEASDELPLSESDQRFIDTLRFLADEQNAHEEDFFQKGQWLIGQSVANQAHITALIPRDLFWYFGGDCLHFMPDEEISQFQQLDEACYASQSSDYQEERARIFGLH</sequence>
<protein>
    <recommendedName>
        <fullName evidence="3">Dehydrogenase</fullName>
    </recommendedName>
</protein>
<dbReference type="RefSeq" id="WP_208020256.1">
    <property type="nucleotide sequence ID" value="NZ_JAAONY010000003.1"/>
</dbReference>
<keyword evidence="2" id="KW-1185">Reference proteome</keyword>
<dbReference type="Proteomes" id="UP000528457">
    <property type="component" value="Unassembled WGS sequence"/>
</dbReference>
<reference evidence="1 2" key="1">
    <citation type="submission" date="2020-08" db="EMBL/GenBank/DDBJ databases">
        <title>Genomic Encyclopedia of Type Strains, Phase IV (KMG-IV): sequencing the most valuable type-strain genomes for metagenomic binning, comparative biology and taxonomic classification.</title>
        <authorList>
            <person name="Goeker M."/>
        </authorList>
    </citation>
    <scope>NUCLEOTIDE SEQUENCE [LARGE SCALE GENOMIC DNA]</scope>
    <source>
        <strain evidence="1 2">DSM 22368</strain>
    </source>
</reference>
<evidence type="ECO:0008006" key="3">
    <source>
        <dbReference type="Google" id="ProtNLM"/>
    </source>
</evidence>
<dbReference type="InParanoid" id="A0A7X0MXI1"/>
<evidence type="ECO:0000313" key="2">
    <source>
        <dbReference type="Proteomes" id="UP000528457"/>
    </source>
</evidence>
<evidence type="ECO:0000313" key="1">
    <source>
        <dbReference type="EMBL" id="MBB6523275.1"/>
    </source>
</evidence>
<accession>A0A7X0MXI1</accession>